<evidence type="ECO:0000256" key="4">
    <source>
        <dbReference type="SAM" id="MobiDB-lite"/>
    </source>
</evidence>
<feature type="transmembrane region" description="Helical" evidence="5">
    <location>
        <begin position="168"/>
        <end position="189"/>
    </location>
</feature>
<reference evidence="6" key="1">
    <citation type="submission" date="2023-07" db="EMBL/GenBank/DDBJ databases">
        <authorList>
            <consortium name="AG Swart"/>
            <person name="Singh M."/>
            <person name="Singh A."/>
            <person name="Seah K."/>
            <person name="Emmerich C."/>
        </authorList>
    </citation>
    <scope>NUCLEOTIDE SEQUENCE</scope>
    <source>
        <strain evidence="6">DP1</strain>
    </source>
</reference>
<feature type="compositionally biased region" description="Basic and acidic residues" evidence="4">
    <location>
        <begin position="99"/>
        <end position="108"/>
    </location>
</feature>
<dbReference type="InterPro" id="IPR008733">
    <property type="entry name" value="PEX11"/>
</dbReference>
<keyword evidence="2" id="KW-0576">Peroxisome</keyword>
<keyword evidence="1 5" id="KW-0472">Membrane</keyword>
<keyword evidence="5" id="KW-1133">Transmembrane helix</keyword>
<organism evidence="6 7">
    <name type="scientific">Euplotes crassus</name>
    <dbReference type="NCBI Taxonomy" id="5936"/>
    <lineage>
        <taxon>Eukaryota</taxon>
        <taxon>Sar</taxon>
        <taxon>Alveolata</taxon>
        <taxon>Ciliophora</taxon>
        <taxon>Intramacronucleata</taxon>
        <taxon>Spirotrichea</taxon>
        <taxon>Hypotrichia</taxon>
        <taxon>Euplotida</taxon>
        <taxon>Euplotidae</taxon>
        <taxon>Moneuplotes</taxon>
    </lineage>
</organism>
<dbReference type="Pfam" id="PF05648">
    <property type="entry name" value="PEX11"/>
    <property type="match status" value="1"/>
</dbReference>
<gene>
    <name evidence="6" type="ORF">ECRASSUSDP1_LOCUS18789</name>
</gene>
<protein>
    <submittedName>
        <fullName evidence="6">Uncharacterized protein</fullName>
    </submittedName>
</protein>
<dbReference type="EMBL" id="CAMPGE010019044">
    <property type="protein sequence ID" value="CAI2377403.1"/>
    <property type="molecule type" value="Genomic_DNA"/>
</dbReference>
<dbReference type="GO" id="GO:0005778">
    <property type="term" value="C:peroxisomal membrane"/>
    <property type="evidence" value="ECO:0007669"/>
    <property type="project" value="UniProtKB-SubCell"/>
</dbReference>
<sequence length="274" mass="31977">MERIKGAGSCSIYSLCCMKFLERKTLINKLVKLKRSMCLTRKILRFGLPMFLIQQTKSRFIAACTDDDPRNDILTESRRNASQSASPTKPPSRNGGLQEEEKTLEDHDKEQIRKKVERFIKGGATGGAVGSHRRLVLTRSLADFCLILFSIFDFPLLRPIYGIRTMKYFFWFCQCVIVIIYQLIELYYVMRDIKFLKEYLFNHECDNDVKTRIIDRLKHLKRDYILRICSLVRHSIDVPMVLRFMGFYFIPNWLASLLGTISSAISVYTLVKIE</sequence>
<feature type="region of interest" description="Disordered" evidence="4">
    <location>
        <begin position="76"/>
        <end position="108"/>
    </location>
</feature>
<evidence type="ECO:0000256" key="2">
    <source>
        <dbReference type="ARBA" id="ARBA00023140"/>
    </source>
</evidence>
<evidence type="ECO:0000256" key="1">
    <source>
        <dbReference type="ARBA" id="ARBA00023136"/>
    </source>
</evidence>
<evidence type="ECO:0000256" key="5">
    <source>
        <dbReference type="SAM" id="Phobius"/>
    </source>
</evidence>
<dbReference type="AlphaFoldDB" id="A0AAD1XR82"/>
<feature type="transmembrane region" description="Helical" evidence="5">
    <location>
        <begin position="248"/>
        <end position="271"/>
    </location>
</feature>
<evidence type="ECO:0000313" key="7">
    <source>
        <dbReference type="Proteomes" id="UP001295684"/>
    </source>
</evidence>
<name>A0AAD1XR82_EUPCR</name>
<keyword evidence="7" id="KW-1185">Reference proteome</keyword>
<evidence type="ECO:0000313" key="6">
    <source>
        <dbReference type="EMBL" id="CAI2377403.1"/>
    </source>
</evidence>
<comment type="caution">
    <text evidence="6">The sequence shown here is derived from an EMBL/GenBank/DDBJ whole genome shotgun (WGS) entry which is preliminary data.</text>
</comment>
<dbReference type="GO" id="GO:0016559">
    <property type="term" value="P:peroxisome fission"/>
    <property type="evidence" value="ECO:0007669"/>
    <property type="project" value="InterPro"/>
</dbReference>
<accession>A0AAD1XR82</accession>
<comment type="subcellular location">
    <subcellularLocation>
        <location evidence="3">Peroxisome membrane</location>
    </subcellularLocation>
</comment>
<proteinExistence type="predicted"/>
<evidence type="ECO:0000256" key="3">
    <source>
        <dbReference type="ARBA" id="ARBA00046271"/>
    </source>
</evidence>
<dbReference type="Proteomes" id="UP001295684">
    <property type="component" value="Unassembled WGS sequence"/>
</dbReference>
<keyword evidence="5" id="KW-0812">Transmembrane</keyword>